<sequence length="103" mass="11568">MDTNTSDTLGFEPLINQKVSENERITTYSPSSGDYTSTLIDTEPEDGAVRVNISGMTCQSCVKNIEETISKKPGIYSIKVNIKILIIELYARHKVYLIDRSHK</sequence>
<protein>
    <recommendedName>
        <fullName evidence="1">HMA domain-containing protein</fullName>
    </recommendedName>
</protein>
<dbReference type="GO" id="GO:0046872">
    <property type="term" value="F:metal ion binding"/>
    <property type="evidence" value="ECO:0007669"/>
    <property type="project" value="InterPro"/>
</dbReference>
<accession>A0AAV8WT10</accession>
<dbReference type="SUPFAM" id="SSF55008">
    <property type="entry name" value="HMA, heavy metal-associated domain"/>
    <property type="match status" value="1"/>
</dbReference>
<dbReference type="EMBL" id="JANEYF010005208">
    <property type="protein sequence ID" value="KAJ8928901.1"/>
    <property type="molecule type" value="Genomic_DNA"/>
</dbReference>
<proteinExistence type="predicted"/>
<organism evidence="2 3">
    <name type="scientific">Rhamnusium bicolor</name>
    <dbReference type="NCBI Taxonomy" id="1586634"/>
    <lineage>
        <taxon>Eukaryota</taxon>
        <taxon>Metazoa</taxon>
        <taxon>Ecdysozoa</taxon>
        <taxon>Arthropoda</taxon>
        <taxon>Hexapoda</taxon>
        <taxon>Insecta</taxon>
        <taxon>Pterygota</taxon>
        <taxon>Neoptera</taxon>
        <taxon>Endopterygota</taxon>
        <taxon>Coleoptera</taxon>
        <taxon>Polyphaga</taxon>
        <taxon>Cucujiformia</taxon>
        <taxon>Chrysomeloidea</taxon>
        <taxon>Cerambycidae</taxon>
        <taxon>Lepturinae</taxon>
        <taxon>Rhagiini</taxon>
        <taxon>Rhamnusium</taxon>
    </lineage>
</organism>
<keyword evidence="3" id="KW-1185">Reference proteome</keyword>
<comment type="caution">
    <text evidence="2">The sequence shown here is derived from an EMBL/GenBank/DDBJ whole genome shotgun (WGS) entry which is preliminary data.</text>
</comment>
<dbReference type="AlphaFoldDB" id="A0AAV8WT10"/>
<dbReference type="CDD" id="cd00371">
    <property type="entry name" value="HMA"/>
    <property type="match status" value="1"/>
</dbReference>
<dbReference type="PROSITE" id="PS50846">
    <property type="entry name" value="HMA_2"/>
    <property type="match status" value="1"/>
</dbReference>
<dbReference type="InterPro" id="IPR036163">
    <property type="entry name" value="HMA_dom_sf"/>
</dbReference>
<dbReference type="Pfam" id="PF00403">
    <property type="entry name" value="HMA"/>
    <property type="match status" value="1"/>
</dbReference>
<feature type="domain" description="HMA" evidence="1">
    <location>
        <begin position="47"/>
        <end position="103"/>
    </location>
</feature>
<dbReference type="InterPro" id="IPR006121">
    <property type="entry name" value="HMA_dom"/>
</dbReference>
<reference evidence="2" key="1">
    <citation type="journal article" date="2023" name="Insect Mol. Biol.">
        <title>Genome sequencing provides insights into the evolution of gene families encoding plant cell wall-degrading enzymes in longhorned beetles.</title>
        <authorList>
            <person name="Shin N.R."/>
            <person name="Okamura Y."/>
            <person name="Kirsch R."/>
            <person name="Pauchet Y."/>
        </authorList>
    </citation>
    <scope>NUCLEOTIDE SEQUENCE</scope>
    <source>
        <strain evidence="2">RBIC_L_NR</strain>
    </source>
</reference>
<evidence type="ECO:0000259" key="1">
    <source>
        <dbReference type="PROSITE" id="PS50846"/>
    </source>
</evidence>
<evidence type="ECO:0000313" key="2">
    <source>
        <dbReference type="EMBL" id="KAJ8928901.1"/>
    </source>
</evidence>
<evidence type="ECO:0000313" key="3">
    <source>
        <dbReference type="Proteomes" id="UP001162156"/>
    </source>
</evidence>
<dbReference type="Gene3D" id="3.30.70.100">
    <property type="match status" value="1"/>
</dbReference>
<gene>
    <name evidence="2" type="ORF">NQ314_018472</name>
</gene>
<name>A0AAV8WT10_9CUCU</name>
<dbReference type="Proteomes" id="UP001162156">
    <property type="component" value="Unassembled WGS sequence"/>
</dbReference>